<dbReference type="HOGENOM" id="CLU_3215520_0_0_6"/>
<reference evidence="1 2" key="2">
    <citation type="journal article" date="2012" name="J. Bacteriol.">
        <title>Genome Sequence of Edwardsiella ictaluri 93-146, a Strain Associated with a Natural Channel Catfish Outbreak of Enteric Septicemia of Catfish.</title>
        <authorList>
            <person name="Williams M.L."/>
            <person name="Gillaspy A.F."/>
            <person name="Dyer D.W."/>
            <person name="Thune R.L."/>
            <person name="Waldbieser G.C."/>
            <person name="Schuster S.C."/>
            <person name="Gipson J."/>
            <person name="Zaitshik J."/>
            <person name="Landry C."/>
            <person name="Banes M.M."/>
            <person name="Lawrence M.L."/>
        </authorList>
    </citation>
    <scope>NUCLEOTIDE SEQUENCE [LARGE SCALE GENOMIC DNA]</scope>
    <source>
        <strain evidence="1 2">93-146</strain>
    </source>
</reference>
<dbReference type="KEGG" id="eic:NT01EI_1758"/>
<evidence type="ECO:0000313" key="2">
    <source>
        <dbReference type="Proteomes" id="UP000001485"/>
    </source>
</evidence>
<proteinExistence type="predicted"/>
<organism evidence="1 2">
    <name type="scientific">Edwardsiella ictaluri (strain 93-146)</name>
    <dbReference type="NCBI Taxonomy" id="634503"/>
    <lineage>
        <taxon>Bacteria</taxon>
        <taxon>Pseudomonadati</taxon>
        <taxon>Pseudomonadota</taxon>
        <taxon>Gammaproteobacteria</taxon>
        <taxon>Enterobacterales</taxon>
        <taxon>Hafniaceae</taxon>
        <taxon>Edwardsiella</taxon>
    </lineage>
</organism>
<protein>
    <submittedName>
        <fullName evidence="1">Uncharacterized protein</fullName>
    </submittedName>
</protein>
<gene>
    <name evidence="1" type="ordered locus">NT01EI_1758</name>
</gene>
<reference evidence="2" key="1">
    <citation type="submission" date="2009-03" db="EMBL/GenBank/DDBJ databases">
        <title>Complete genome sequence of Edwardsiella ictaluri 93-146.</title>
        <authorList>
            <person name="Williams M.L."/>
            <person name="Gillaspy A.F."/>
            <person name="Dyer D.W."/>
            <person name="Thune R.L."/>
            <person name="Waldbieser G.C."/>
            <person name="Schuster S.C."/>
            <person name="Gipson J."/>
            <person name="Zaitshik J."/>
            <person name="Landry C."/>
            <person name="Lawrence M.L."/>
        </authorList>
    </citation>
    <scope>NUCLEOTIDE SEQUENCE [LARGE SCALE GENOMIC DNA]</scope>
    <source>
        <strain evidence="2">93-146</strain>
    </source>
</reference>
<dbReference type="EMBL" id="CP001600">
    <property type="protein sequence ID" value="ACR68937.1"/>
    <property type="molecule type" value="Genomic_DNA"/>
</dbReference>
<sequence>MAQYHWRQPERVVFIFMKIRSIDAASFHFDEDFIIAAFRYAKAL</sequence>
<dbReference type="AlphaFoldDB" id="C5BE17"/>
<dbReference type="Proteomes" id="UP000001485">
    <property type="component" value="Chromosome"/>
</dbReference>
<name>C5BE17_EDWI9</name>
<evidence type="ECO:0000313" key="1">
    <source>
        <dbReference type="EMBL" id="ACR68937.1"/>
    </source>
</evidence>
<accession>C5BE17</accession>